<dbReference type="GO" id="GO:0004106">
    <property type="term" value="F:chorismate mutase activity"/>
    <property type="evidence" value="ECO:0007669"/>
    <property type="project" value="UniProtKB-EC"/>
</dbReference>
<keyword evidence="2" id="KW-0808">Transferase</keyword>
<dbReference type="SUPFAM" id="SSF51569">
    <property type="entry name" value="Aldolase"/>
    <property type="match status" value="1"/>
</dbReference>
<dbReference type="PANTHER" id="PTHR43018:SF1">
    <property type="entry name" value="PROTEIN AROA(G)"/>
    <property type="match status" value="1"/>
</dbReference>
<dbReference type="InterPro" id="IPR052899">
    <property type="entry name" value="Class-I_DAHP_synthase"/>
</dbReference>
<dbReference type="InterPro" id="IPR006218">
    <property type="entry name" value="DAHP1/KDSA"/>
</dbReference>
<dbReference type="EC" id="5.4.99.5" evidence="1"/>
<accession>A0A940DK39</accession>
<evidence type="ECO:0000313" key="4">
    <source>
        <dbReference type="EMBL" id="MBO8440003.1"/>
    </source>
</evidence>
<dbReference type="InterPro" id="IPR036979">
    <property type="entry name" value="CM_dom_sf"/>
</dbReference>
<evidence type="ECO:0000256" key="1">
    <source>
        <dbReference type="ARBA" id="ARBA00012404"/>
    </source>
</evidence>
<dbReference type="Pfam" id="PF00793">
    <property type="entry name" value="DAHP_synth_1"/>
    <property type="match status" value="1"/>
</dbReference>
<dbReference type="Gene3D" id="1.20.59.10">
    <property type="entry name" value="Chorismate mutase"/>
    <property type="match status" value="1"/>
</dbReference>
<dbReference type="InterPro" id="IPR036263">
    <property type="entry name" value="Chorismate_II_sf"/>
</dbReference>
<evidence type="ECO:0000256" key="2">
    <source>
        <dbReference type="ARBA" id="ARBA00022679"/>
    </source>
</evidence>
<proteinExistence type="predicted"/>
<evidence type="ECO:0000313" key="5">
    <source>
        <dbReference type="Proteomes" id="UP000712007"/>
    </source>
</evidence>
<dbReference type="Gene3D" id="3.20.20.70">
    <property type="entry name" value="Aldolase class I"/>
    <property type="match status" value="1"/>
</dbReference>
<protein>
    <recommendedName>
        <fullName evidence="1">chorismate mutase</fullName>
        <ecNumber evidence="1">5.4.99.5</ecNumber>
    </recommendedName>
</protein>
<dbReference type="GO" id="GO:0016740">
    <property type="term" value="F:transferase activity"/>
    <property type="evidence" value="ECO:0007669"/>
    <property type="project" value="UniProtKB-KW"/>
</dbReference>
<dbReference type="GO" id="GO:0046417">
    <property type="term" value="P:chorismate metabolic process"/>
    <property type="evidence" value="ECO:0007669"/>
    <property type="project" value="InterPro"/>
</dbReference>
<feature type="domain" description="Chorismate mutase" evidence="3">
    <location>
        <begin position="261"/>
        <end position="351"/>
    </location>
</feature>
<reference evidence="4" key="2">
    <citation type="journal article" date="2021" name="PeerJ">
        <title>Extensive microbial diversity within the chicken gut microbiome revealed by metagenomics and culture.</title>
        <authorList>
            <person name="Gilroy R."/>
            <person name="Ravi A."/>
            <person name="Getino M."/>
            <person name="Pursley I."/>
            <person name="Horton D.L."/>
            <person name="Alikhan N.F."/>
            <person name="Baker D."/>
            <person name="Gharbi K."/>
            <person name="Hall N."/>
            <person name="Watson M."/>
            <person name="Adriaenssens E.M."/>
            <person name="Foster-Nyarko E."/>
            <person name="Jarju S."/>
            <person name="Secka A."/>
            <person name="Antonio M."/>
            <person name="Oren A."/>
            <person name="Chaudhuri R.R."/>
            <person name="La Ragione R."/>
            <person name="Hildebrand F."/>
            <person name="Pallen M.J."/>
        </authorList>
    </citation>
    <scope>NUCLEOTIDE SEQUENCE</scope>
    <source>
        <strain evidence="4">3924</strain>
    </source>
</reference>
<dbReference type="PROSITE" id="PS51168">
    <property type="entry name" value="CHORISMATE_MUT_2"/>
    <property type="match status" value="1"/>
</dbReference>
<name>A0A940DK39_9BACT</name>
<dbReference type="InterPro" id="IPR013785">
    <property type="entry name" value="Aldolase_TIM"/>
</dbReference>
<dbReference type="EMBL" id="JADIMV010000084">
    <property type="protein sequence ID" value="MBO8440003.1"/>
    <property type="molecule type" value="Genomic_DNA"/>
</dbReference>
<reference evidence="4" key="1">
    <citation type="submission" date="2020-10" db="EMBL/GenBank/DDBJ databases">
        <authorList>
            <person name="Gilroy R."/>
        </authorList>
    </citation>
    <scope>NUCLEOTIDE SEQUENCE</scope>
    <source>
        <strain evidence="4">3924</strain>
    </source>
</reference>
<dbReference type="Pfam" id="PF01817">
    <property type="entry name" value="CM_2"/>
    <property type="match status" value="1"/>
</dbReference>
<dbReference type="Proteomes" id="UP000712007">
    <property type="component" value="Unassembled WGS sequence"/>
</dbReference>
<evidence type="ECO:0000259" key="3">
    <source>
        <dbReference type="PROSITE" id="PS51168"/>
    </source>
</evidence>
<dbReference type="AlphaFoldDB" id="A0A940DK39"/>
<sequence length="351" mass="39233">MLDILPINAFTHSVKPYIIAGPCSAESEQQLIETAEALAALGVGVFRAGLWKPRTRPDTFEGVGSKGLKWLKEVKRHTRMRVATEVASPEHVEQALSAGIDILWIGARTTANPFAVQEIADALRGYDIPVMVKNPVNPDIDLWIGAMQRLNLAGIRRIAAVHRGFSLYNRSTYRNDPQWHIPIELRRRYPSLPIFCDPSHIGGRRALIQPLAQQAIDLQFDGLMIECHITPETAKSDAAQQITPAELDRILSCLTLHTDTPAGDEILHDLRRQIDALDTALLELLSKRMEITNEIGIYKKQHNMPVLQPGRYNEIISRLVSRCAGTGLDPDFIKKIFETIHSQSVANQLKL</sequence>
<dbReference type="SUPFAM" id="SSF48600">
    <property type="entry name" value="Chorismate mutase II"/>
    <property type="match status" value="1"/>
</dbReference>
<dbReference type="SMART" id="SM00830">
    <property type="entry name" value="CM_2"/>
    <property type="match status" value="1"/>
</dbReference>
<organism evidence="4 5">
    <name type="scientific">Candidatus Aphodosoma intestinipullorum</name>
    <dbReference type="NCBI Taxonomy" id="2840674"/>
    <lineage>
        <taxon>Bacteria</taxon>
        <taxon>Pseudomonadati</taxon>
        <taxon>Bacteroidota</taxon>
        <taxon>Bacteroidia</taxon>
        <taxon>Bacteroidales</taxon>
        <taxon>Candidatus Aphodosoma</taxon>
    </lineage>
</organism>
<comment type="caution">
    <text evidence="4">The sequence shown here is derived from an EMBL/GenBank/DDBJ whole genome shotgun (WGS) entry which is preliminary data.</text>
</comment>
<dbReference type="InterPro" id="IPR002701">
    <property type="entry name" value="CM_II_prokaryot"/>
</dbReference>
<gene>
    <name evidence="4" type="ORF">IAC51_05060</name>
</gene>
<dbReference type="PANTHER" id="PTHR43018">
    <property type="entry name" value="PHOSPHO-2-DEHYDRO-3-DEOXYHEPTONATE ALDOLASE"/>
    <property type="match status" value="1"/>
</dbReference>